<feature type="compositionally biased region" description="Basic and acidic residues" evidence="5">
    <location>
        <begin position="1071"/>
        <end position="1080"/>
    </location>
</feature>
<dbReference type="NCBIfam" id="TIGR01168">
    <property type="entry name" value="YSIRK_signal"/>
    <property type="match status" value="1"/>
</dbReference>
<dbReference type="InterPro" id="IPR008454">
    <property type="entry name" value="Collagen-bd_Cna-like_B-typ_dom"/>
</dbReference>
<sequence>MFSRNNQFEKSKQTANQKPRYALRKLSVGVASVLIGTAFYLSNSTTAHANTTSAPTNADNTEHATADATTTAHLEKQVVLHNSSATTASSTGTNGGENATPSPTDQAATPETTTNTANAPETKNSSNSEVKATDTPSNSVTISNQQTQASTTNPENKSTSSLYTANKVQTATPKASARLAAATTAQDISDADTFINAITNAATDGTETDLRLVNDIDLGSTTVVVKNGQNIHITNDGQRRTIFLGDQWFVQKGGTLYLDGSYDPITGLAGIALTRPNRENPNPATEQLGMQLPPKNSGWVTYLDSKNPKANIAIYGHATFNNVDVHDFYTAAGFGFYPYIPGGTVLVVGGQSRLDLTGHTSIRNNTLFATGITYITTYNYSAGVTFFTYPGSTGQAQGSMGADVVFSNNSVQPGSLPGQVYGTANKEDPQVPLAAGALAINPGCNVDINGTTFENNIGGYYGAIMIGGRAIVTLPYYENLSNAQVTINGAKITGNTGAVAGGGIAIIGRSTVKIDGKTEITKNKVGYIGDKILDNPYTRLDGTRGGGGLAIFEEPTYNNAKTNLTHVVLDDVLIDKNVSANVGGGMYINTDGVEIKRADISNNIANVQGGGIYVGQVPYNLRISNAAIYENLASDNSHGLSFKIGDNLYKISLDTAVKEGTNTYRATIKNVISGKTTTGIVTIDGPDLIHGKLVSVTNPDDPTSVLNNSGKTAFKNIFVGGVGGGIWACPTGDTTINITNGWALFDNTAQTMGNDFYHEEKDTGVNVEVHSRALGGSDANWTHDRDTLNGDPLTDATIPDDTGLKSNLSEDAKKLAKMLASVQIHNNIAAFGGGIGGNGGMFSGFAAEDSRTKDIVIKKVWHNDSEQDRPDHVLVDVTTVIDGVTYKVTTITLSKANNWQATLKDLPTNIDYQFAEEPVDINGDDIPDYTEEVGNLTKVDSPDPQVDVYNLTLANTKKDKTVTIKVVKQWDDDNETTKRPQSITVDVYQEVDGQQKLVGTVTLDASHVDEKGNWVGTITGLPTGAQFKLVESASAGYHVEQMGQLTKVASDAMIDTYEILFVNKKDQIIVVPDKPDEPNKPNEPTKPTEPSKPEQPTTEPSTKVTAKDTSVKPHVVPKTSKAPVTVATRLQERKLPQTGENDHSLLALAATMFLGALGLSGVDRKRRKN</sequence>
<evidence type="ECO:0000256" key="6">
    <source>
        <dbReference type="SAM" id="Phobius"/>
    </source>
</evidence>
<dbReference type="EMBL" id="ANAG01000011">
    <property type="protein sequence ID" value="EKW99161.1"/>
    <property type="molecule type" value="Genomic_DNA"/>
</dbReference>
<feature type="compositionally biased region" description="Low complexity" evidence="5">
    <location>
        <begin position="1094"/>
        <end position="1103"/>
    </location>
</feature>
<feature type="transmembrane region" description="Helical" evidence="6">
    <location>
        <begin position="21"/>
        <end position="41"/>
    </location>
</feature>
<dbReference type="InterPro" id="IPR005877">
    <property type="entry name" value="YSIRK_signal_dom"/>
</dbReference>
<dbReference type="InterPro" id="IPR019931">
    <property type="entry name" value="LPXTG_anchor"/>
</dbReference>
<feature type="region of interest" description="Disordered" evidence="5">
    <location>
        <begin position="1071"/>
        <end position="1125"/>
    </location>
</feature>
<keyword evidence="9" id="KW-1185">Reference proteome</keyword>
<feature type="compositionally biased region" description="Low complexity" evidence="5">
    <location>
        <begin position="107"/>
        <end position="122"/>
    </location>
</feature>
<feature type="transmembrane region" description="Helical" evidence="6">
    <location>
        <begin position="1143"/>
        <end position="1162"/>
    </location>
</feature>
<protein>
    <submittedName>
        <fullName evidence="8">LPXTG-motif cell wall anchor domain-containing protein</fullName>
    </submittedName>
</protein>
<dbReference type="NCBIfam" id="TIGR01167">
    <property type="entry name" value="LPXTG_anchor"/>
    <property type="match status" value="1"/>
</dbReference>
<keyword evidence="1" id="KW-0134">Cell wall</keyword>
<feature type="compositionally biased region" description="Low complexity" evidence="5">
    <location>
        <begin position="83"/>
        <end position="92"/>
    </location>
</feature>
<dbReference type="Gene3D" id="2.60.40.1140">
    <property type="entry name" value="Collagen-binding surface protein Cna, B-type domain"/>
    <property type="match status" value="2"/>
</dbReference>
<dbReference type="SMART" id="SM00710">
    <property type="entry name" value="PbH1"/>
    <property type="match status" value="5"/>
</dbReference>
<evidence type="ECO:0000256" key="5">
    <source>
        <dbReference type="SAM" id="MobiDB-lite"/>
    </source>
</evidence>
<reference evidence="8 9" key="1">
    <citation type="journal article" date="2013" name="Genome Announc.">
        <title>Genome Sequence of Lactobacillus saerimneri 30a (Formerly Lactobacillus sp. Strain 30a), a Reference Lactic Acid Bacterium Strain Producing Biogenic Amines.</title>
        <authorList>
            <person name="Romano A."/>
            <person name="Trip H."/>
            <person name="Campbell-Sills H."/>
            <person name="Bouchez O."/>
            <person name="Sherman D."/>
            <person name="Lolkema J.S."/>
            <person name="Lucas P.M."/>
        </authorList>
    </citation>
    <scope>NUCLEOTIDE SEQUENCE [LARGE SCALE GENOMIC DNA]</scope>
    <source>
        <strain evidence="8 9">30a</strain>
    </source>
</reference>
<dbReference type="InterPro" id="IPR006626">
    <property type="entry name" value="PbH1"/>
</dbReference>
<dbReference type="Proteomes" id="UP000011912">
    <property type="component" value="Unassembled WGS sequence"/>
</dbReference>
<keyword evidence="6" id="KW-0812">Transmembrane</keyword>
<evidence type="ECO:0000259" key="7">
    <source>
        <dbReference type="PROSITE" id="PS50847"/>
    </source>
</evidence>
<keyword evidence="6" id="KW-1133">Transmembrane helix</keyword>
<dbReference type="PATRIC" id="fig|1227363.6.peg.655"/>
<evidence type="ECO:0000256" key="4">
    <source>
        <dbReference type="ARBA" id="ARBA00023088"/>
    </source>
</evidence>
<dbReference type="STRING" id="1227363.D271_03350"/>
<feature type="compositionally biased region" description="Polar residues" evidence="5">
    <location>
        <begin position="123"/>
        <end position="161"/>
    </location>
</feature>
<keyword evidence="6" id="KW-0472">Membrane</keyword>
<evidence type="ECO:0000256" key="3">
    <source>
        <dbReference type="ARBA" id="ARBA00022729"/>
    </source>
</evidence>
<feature type="region of interest" description="Disordered" evidence="5">
    <location>
        <begin position="781"/>
        <end position="804"/>
    </location>
</feature>
<dbReference type="PROSITE" id="PS50847">
    <property type="entry name" value="GRAM_POS_ANCHORING"/>
    <property type="match status" value="1"/>
</dbReference>
<dbReference type="AlphaFoldDB" id="M5J591"/>
<evidence type="ECO:0000313" key="9">
    <source>
        <dbReference type="Proteomes" id="UP000011912"/>
    </source>
</evidence>
<evidence type="ECO:0000313" key="8">
    <source>
        <dbReference type="EMBL" id="EKW99161.1"/>
    </source>
</evidence>
<keyword evidence="4" id="KW-0572">Peptidoglycan-anchor</keyword>
<dbReference type="Pfam" id="PF00746">
    <property type="entry name" value="Gram_pos_anchor"/>
    <property type="match status" value="1"/>
</dbReference>
<keyword evidence="3" id="KW-0732">Signal</keyword>
<keyword evidence="2" id="KW-0964">Secreted</keyword>
<gene>
    <name evidence="8" type="ORF">D271_03350</name>
</gene>
<evidence type="ECO:0000256" key="2">
    <source>
        <dbReference type="ARBA" id="ARBA00022525"/>
    </source>
</evidence>
<comment type="caution">
    <text evidence="8">The sequence shown here is derived from an EMBL/GenBank/DDBJ whole genome shotgun (WGS) entry which is preliminary data.</text>
</comment>
<proteinExistence type="predicted"/>
<feature type="domain" description="Gram-positive cocci surface proteins LPxTG" evidence="7">
    <location>
        <begin position="1135"/>
        <end position="1169"/>
    </location>
</feature>
<dbReference type="Pfam" id="PF05738">
    <property type="entry name" value="Cna_B"/>
    <property type="match status" value="2"/>
</dbReference>
<dbReference type="RefSeq" id="WP_009553092.1">
    <property type="nucleotide sequence ID" value="NZ_ANAG01000011.1"/>
</dbReference>
<feature type="region of interest" description="Disordered" evidence="5">
    <location>
        <begin position="83"/>
        <end position="161"/>
    </location>
</feature>
<dbReference type="Pfam" id="PF04650">
    <property type="entry name" value="YSIRK_signal"/>
    <property type="match status" value="1"/>
</dbReference>
<name>M5J591_9LACO</name>
<organism evidence="8 9">
    <name type="scientific">Ligilactobacillus saerimneri 30a</name>
    <dbReference type="NCBI Taxonomy" id="1227363"/>
    <lineage>
        <taxon>Bacteria</taxon>
        <taxon>Bacillati</taxon>
        <taxon>Bacillota</taxon>
        <taxon>Bacilli</taxon>
        <taxon>Lactobacillales</taxon>
        <taxon>Lactobacillaceae</taxon>
        <taxon>Ligilactobacillus</taxon>
    </lineage>
</organism>
<accession>M5J591</accession>
<dbReference type="SUPFAM" id="SSF49478">
    <property type="entry name" value="Cna protein B-type domain"/>
    <property type="match status" value="2"/>
</dbReference>
<feature type="compositionally biased region" description="Polar residues" evidence="5">
    <location>
        <begin position="97"/>
        <end position="106"/>
    </location>
</feature>
<evidence type="ECO:0000256" key="1">
    <source>
        <dbReference type="ARBA" id="ARBA00022512"/>
    </source>
</evidence>